<feature type="transmembrane region" description="Helical" evidence="1">
    <location>
        <begin position="370"/>
        <end position="389"/>
    </location>
</feature>
<feature type="transmembrane region" description="Helical" evidence="1">
    <location>
        <begin position="401"/>
        <end position="421"/>
    </location>
</feature>
<feature type="transmembrane region" description="Helical" evidence="1">
    <location>
        <begin position="324"/>
        <end position="343"/>
    </location>
</feature>
<feature type="transmembrane region" description="Helical" evidence="1">
    <location>
        <begin position="107"/>
        <end position="139"/>
    </location>
</feature>
<dbReference type="EMBL" id="CZBV01000002">
    <property type="protein sequence ID" value="CUQ81014.1"/>
    <property type="molecule type" value="Genomic_DNA"/>
</dbReference>
<keyword evidence="1" id="KW-0472">Membrane</keyword>
<dbReference type="RefSeq" id="WP_055286055.1">
    <property type="nucleotide sequence ID" value="NZ_CABIXW010000002.1"/>
</dbReference>
<dbReference type="Proteomes" id="UP000095780">
    <property type="component" value="Unassembled WGS sequence"/>
</dbReference>
<feature type="transmembrane region" description="Helical" evidence="1">
    <location>
        <begin position="252"/>
        <end position="279"/>
    </location>
</feature>
<reference evidence="2 3" key="1">
    <citation type="submission" date="2015-09" db="EMBL/GenBank/DDBJ databases">
        <authorList>
            <consortium name="Pathogen Informatics"/>
        </authorList>
    </citation>
    <scope>NUCLEOTIDE SEQUENCE [LARGE SCALE GENOMIC DNA]</scope>
    <source>
        <strain evidence="2 3">2789STDY5834878</strain>
    </source>
</reference>
<accession>A0A174Z0U8</accession>
<evidence type="ECO:0000313" key="3">
    <source>
        <dbReference type="Proteomes" id="UP000095780"/>
    </source>
</evidence>
<dbReference type="AlphaFoldDB" id="A0A174Z0U8"/>
<keyword evidence="1" id="KW-0812">Transmembrane</keyword>
<organism evidence="2 3">
    <name type="scientific">Lachnospira eligens</name>
    <dbReference type="NCBI Taxonomy" id="39485"/>
    <lineage>
        <taxon>Bacteria</taxon>
        <taxon>Bacillati</taxon>
        <taxon>Bacillota</taxon>
        <taxon>Clostridia</taxon>
        <taxon>Lachnospirales</taxon>
        <taxon>Lachnospiraceae</taxon>
        <taxon>Lachnospira</taxon>
    </lineage>
</organism>
<feature type="transmembrane region" description="Helical" evidence="1">
    <location>
        <begin position="174"/>
        <end position="195"/>
    </location>
</feature>
<evidence type="ECO:0000256" key="1">
    <source>
        <dbReference type="SAM" id="Phobius"/>
    </source>
</evidence>
<gene>
    <name evidence="2" type="ORF">ERS852492_00630</name>
</gene>
<keyword evidence="1" id="KW-1133">Transmembrane helix</keyword>
<sequence length="594" mass="69005">MKAFNLFIKKYNIYLLLACIILLQTVCLTVSFANNKKGYHSDELWSYGFACSSEGMNVFSERDGQTPKNFDKWVSSSVLHDYITIDKSETFDYVSVYQNSADDYHPFLYFILLHFICSIFPGTFSMWYAYVINIIFFIIQQIFLFKLIRSLTGNSHWGIIGTFFFGLTTGSENILFFLRMYCPATALSVVLFYYLTELYNKRNDSKISKSLFIKLFITTLAGCLMLHEFIILAFIAALLYGLYYLFTKHVKYAFIFGGTMISSALLSIGIFPSTIPHLFGSTGTFGGHVKKYSFMFQFKIYWSYITNELFGIATSPWHTMTSVYVFYAIIIFLFLFIPFCFIFRHEKWLHTFFKKLKNGFLQFLKKFKHFNYAFVPLIISVIFIIAINSQMTSIMNMGRFANRYIMIIYPLFAAFAVALLYYITKWIFRSKKICYAICMVLSVLFIVLSNLLAPHCYRMNYPHAEMTIDAIESDSNCIVMLSSQFLLTCLTDKLSDTEHFYAATYHSALTDDYDADFDLNSKPLYLLLDVTTFENNGVSLGGIQAPQIQFEADSLYDKDEYIDFFKNLDIASNFELVGIDYNMYGRKVEIYRLN</sequence>
<feature type="transmembrane region" description="Helical" evidence="1">
    <location>
        <begin position="215"/>
        <end position="246"/>
    </location>
</feature>
<name>A0A174Z0U8_9FIRM</name>
<feature type="transmembrane region" description="Helical" evidence="1">
    <location>
        <begin position="433"/>
        <end position="453"/>
    </location>
</feature>
<protein>
    <submittedName>
        <fullName evidence="2">Predicted membrane protein</fullName>
    </submittedName>
</protein>
<evidence type="ECO:0000313" key="2">
    <source>
        <dbReference type="EMBL" id="CUQ81014.1"/>
    </source>
</evidence>
<proteinExistence type="predicted"/>